<dbReference type="SMART" id="SM00448">
    <property type="entry name" value="REC"/>
    <property type="match status" value="1"/>
</dbReference>
<keyword evidence="3 12" id="KW-0597">Phosphoprotein</keyword>
<dbReference type="Gene3D" id="2.130.10.10">
    <property type="entry name" value="YVTN repeat-like/Quinoprotein amine dehydrogenase"/>
    <property type="match status" value="3"/>
</dbReference>
<feature type="transmembrane region" description="Helical" evidence="13">
    <location>
        <begin position="785"/>
        <end position="806"/>
    </location>
</feature>
<dbReference type="RefSeq" id="WP_183306285.1">
    <property type="nucleotide sequence ID" value="NZ_JACIEP010000003.1"/>
</dbReference>
<name>A0A840CMT6_9BACT</name>
<evidence type="ECO:0000259" key="14">
    <source>
        <dbReference type="PROSITE" id="PS01124"/>
    </source>
</evidence>
<dbReference type="InterPro" id="IPR003594">
    <property type="entry name" value="HATPase_dom"/>
</dbReference>
<dbReference type="GO" id="GO:0003700">
    <property type="term" value="F:DNA-binding transcription factor activity"/>
    <property type="evidence" value="ECO:0007669"/>
    <property type="project" value="InterPro"/>
</dbReference>
<dbReference type="EC" id="2.7.13.3" evidence="2"/>
<keyword evidence="13" id="KW-0812">Transmembrane</keyword>
<organism evidence="17 18">
    <name type="scientific">Dysgonomonas hofstadii</name>
    <dbReference type="NCBI Taxonomy" id="637886"/>
    <lineage>
        <taxon>Bacteria</taxon>
        <taxon>Pseudomonadati</taxon>
        <taxon>Bacteroidota</taxon>
        <taxon>Bacteroidia</taxon>
        <taxon>Bacteroidales</taxon>
        <taxon>Dysgonomonadaceae</taxon>
        <taxon>Dysgonomonas</taxon>
    </lineage>
</organism>
<dbReference type="Gene3D" id="3.40.50.2300">
    <property type="match status" value="1"/>
</dbReference>
<feature type="domain" description="Response regulatory" evidence="16">
    <location>
        <begin position="1095"/>
        <end position="1210"/>
    </location>
</feature>
<dbReference type="PROSITE" id="PS50109">
    <property type="entry name" value="HIS_KIN"/>
    <property type="match status" value="1"/>
</dbReference>
<dbReference type="SUPFAM" id="SSF63829">
    <property type="entry name" value="Calcium-dependent phosphotriesterase"/>
    <property type="match status" value="3"/>
</dbReference>
<dbReference type="PANTHER" id="PTHR43547">
    <property type="entry name" value="TWO-COMPONENT HISTIDINE KINASE"/>
    <property type="match status" value="1"/>
</dbReference>
<dbReference type="Proteomes" id="UP000555103">
    <property type="component" value="Unassembled WGS sequence"/>
</dbReference>
<dbReference type="SUPFAM" id="SSF46689">
    <property type="entry name" value="Homeodomain-like"/>
    <property type="match status" value="1"/>
</dbReference>
<dbReference type="Gene3D" id="1.10.287.130">
    <property type="match status" value="1"/>
</dbReference>
<evidence type="ECO:0000256" key="10">
    <source>
        <dbReference type="ARBA" id="ARBA00023125"/>
    </source>
</evidence>
<dbReference type="PROSITE" id="PS50110">
    <property type="entry name" value="RESPONSE_REGULATORY"/>
    <property type="match status" value="1"/>
</dbReference>
<sequence>MHDLKKYLFIVVLTMISVLLWGNNGIYLSYINQSINSHIHKIYQDKTGYIWFCTDNGLSRYNGSDIKTYYHEYGDSTSLMTNSVLTILEDSRNNFWVGTTEGLQRFDRKTDTFEAIKFSYPHVNDFSYINSIIEDRKGNIWLATSRAGAICLKADTYQPTYYMPVNSNICSNKINTIFEDKFGNIWIGSHDNGISVINSGNGMIINYVNVSGDVNTLSSNKIFTISSTPDGNILIGSIDSGIDLFDYSTRRIIRNYIPDCERVYTLENDKNKILWIGTDGKGIKQYNYNTKQTTGFDSYSPLIDMREAKIHSIIEDVQGNIWLGLYQKGVMVIPSNEQTFRTLGFNPFYTKKNIGKEPVLAIIQDSNGDFLFGTDGDGIYKLDSGKNVRKHYNADLLKGQNVVTLFQDSKGRIWAGTYLSGLYRYHPEKDLFLLENFSGNGVELIDINVITEDNSGNLWIGTNSDGVCVYTPGSNQMQWLKHDIQKTSDQLLSNAINTLYLSASEQLWIGTSSAGFNCYNIKTGTYTDFTTKICGLSNDCINAFTEDKSGNLWVGTKNGLNCLESNSNEIKTIYTKSDGLPDASINGLEIDENNNLWISTSMGLAFLNTATGEITGYVTPRGDMNGEFKRGAHCRSTDGELLFGGIGGVVYFQSFTELPAHSLLGLAFTDLYIYNTRVEVNSDKNSILKDDINNTQEITLNYNTKSFSISFGAIEYTANDKVIYQVRMDNFDKEWKTVSANSRIATYTNIPPGEYIFRVRASLSGNNPQEKSLKIIITPPLWKTWWAMIIYVLLFLTAGSYAYYIIKKKEIKRRENIAKANEARIMQSKLQFFTDISHEIRTPLTLILSPIEQLIKEEKNERLLKLYKLMFWNAHRILRLVNQTMDMRKIDRGKVVLRTEELDVAGFIENIISSFSYMAEDKNITLTFNVGQGVSKAWVDPDIMDKVLVNVISNAMKYTPQGGCIKVLATSENNSLLIHVSDTGIGIPHELRESVFNRFFRIPNEDNKVRTGTGIGLHLSLNLMIIHHGDIYIEDTDNGIGTRFIIRIPLNDIRLKPMTNAVNTDIKASVIEPLIMVEQTEEIVQSKKNTKHKRRLLIVEDNKEIQDYLTAILKDEYLILKASDGREGLEKAISEQPDCIISDLMMPQIDGLEMCNRLKKNEQTLHIPIILLTARTTIEDRIEGLRMGADSYIPKPFNTEHLKTRIAKLIELRTTMSDKYKGKFEQVDASKVRSADDIFLKKFDDIIQERISDPELSVETISSQMGISRSQFQRKTKQLIHQNPSEYIKIARLRYATQLLATQKFTISEVAYATGFSSPSHFSNSFREQYGMSPKRYMELNNGSDVSNTQTYVI</sequence>
<gene>
    <name evidence="17" type="ORF">GGR21_001247</name>
</gene>
<evidence type="ECO:0000256" key="9">
    <source>
        <dbReference type="ARBA" id="ARBA00023015"/>
    </source>
</evidence>
<evidence type="ECO:0000313" key="17">
    <source>
        <dbReference type="EMBL" id="MBB4035358.1"/>
    </source>
</evidence>
<feature type="domain" description="Histidine kinase" evidence="15">
    <location>
        <begin position="835"/>
        <end position="1052"/>
    </location>
</feature>
<dbReference type="Gene3D" id="3.30.565.10">
    <property type="entry name" value="Histidine kinase-like ATPase, C-terminal domain"/>
    <property type="match status" value="1"/>
</dbReference>
<dbReference type="Gene3D" id="2.60.40.10">
    <property type="entry name" value="Immunoglobulins"/>
    <property type="match status" value="1"/>
</dbReference>
<dbReference type="Gene3D" id="1.10.10.60">
    <property type="entry name" value="Homeodomain-like"/>
    <property type="match status" value="2"/>
</dbReference>
<keyword evidence="18" id="KW-1185">Reference proteome</keyword>
<evidence type="ECO:0000256" key="1">
    <source>
        <dbReference type="ARBA" id="ARBA00000085"/>
    </source>
</evidence>
<dbReference type="InterPro" id="IPR011110">
    <property type="entry name" value="Reg_prop"/>
</dbReference>
<dbReference type="InterPro" id="IPR036097">
    <property type="entry name" value="HisK_dim/P_sf"/>
</dbReference>
<dbReference type="PROSITE" id="PS00041">
    <property type="entry name" value="HTH_ARAC_FAMILY_1"/>
    <property type="match status" value="1"/>
</dbReference>
<proteinExistence type="predicted"/>
<dbReference type="SUPFAM" id="SSF47384">
    <property type="entry name" value="Homodimeric domain of signal transducing histidine kinase"/>
    <property type="match status" value="1"/>
</dbReference>
<dbReference type="Pfam" id="PF07495">
    <property type="entry name" value="Y_Y_Y"/>
    <property type="match status" value="1"/>
</dbReference>
<dbReference type="InterPro" id="IPR036890">
    <property type="entry name" value="HATPase_C_sf"/>
</dbReference>
<dbReference type="InterPro" id="IPR018060">
    <property type="entry name" value="HTH_AraC"/>
</dbReference>
<dbReference type="InterPro" id="IPR011123">
    <property type="entry name" value="Y_Y_Y"/>
</dbReference>
<evidence type="ECO:0000256" key="7">
    <source>
        <dbReference type="ARBA" id="ARBA00022840"/>
    </source>
</evidence>
<accession>A0A840CMT6</accession>
<dbReference type="InterPro" id="IPR001789">
    <property type="entry name" value="Sig_transdc_resp-reg_receiver"/>
</dbReference>
<dbReference type="SMART" id="SM00342">
    <property type="entry name" value="HTH_ARAC"/>
    <property type="match status" value="1"/>
</dbReference>
<evidence type="ECO:0000259" key="16">
    <source>
        <dbReference type="PROSITE" id="PS50110"/>
    </source>
</evidence>
<dbReference type="Pfam" id="PF00512">
    <property type="entry name" value="HisKA"/>
    <property type="match status" value="1"/>
</dbReference>
<evidence type="ECO:0000256" key="6">
    <source>
        <dbReference type="ARBA" id="ARBA00022777"/>
    </source>
</evidence>
<evidence type="ECO:0000313" key="18">
    <source>
        <dbReference type="Proteomes" id="UP000555103"/>
    </source>
</evidence>
<evidence type="ECO:0000259" key="15">
    <source>
        <dbReference type="PROSITE" id="PS50109"/>
    </source>
</evidence>
<dbReference type="PRINTS" id="PR00344">
    <property type="entry name" value="BCTRLSENSOR"/>
</dbReference>
<dbReference type="InterPro" id="IPR003661">
    <property type="entry name" value="HisK_dim/P_dom"/>
</dbReference>
<evidence type="ECO:0000256" key="12">
    <source>
        <dbReference type="PROSITE-ProRule" id="PRU00169"/>
    </source>
</evidence>
<dbReference type="GO" id="GO:0000155">
    <property type="term" value="F:phosphorelay sensor kinase activity"/>
    <property type="evidence" value="ECO:0007669"/>
    <property type="project" value="InterPro"/>
</dbReference>
<dbReference type="InterPro" id="IPR015943">
    <property type="entry name" value="WD40/YVTN_repeat-like_dom_sf"/>
</dbReference>
<keyword evidence="7" id="KW-0067">ATP-binding</keyword>
<dbReference type="InterPro" id="IPR004358">
    <property type="entry name" value="Sig_transdc_His_kin-like_C"/>
</dbReference>
<evidence type="ECO:0000256" key="13">
    <source>
        <dbReference type="SAM" id="Phobius"/>
    </source>
</evidence>
<feature type="domain" description="HTH araC/xylS-type" evidence="14">
    <location>
        <begin position="1241"/>
        <end position="1340"/>
    </location>
</feature>
<keyword evidence="13" id="KW-0472">Membrane</keyword>
<keyword evidence="11" id="KW-0804">Transcription</keyword>
<keyword evidence="13" id="KW-1133">Transmembrane helix</keyword>
<evidence type="ECO:0000256" key="8">
    <source>
        <dbReference type="ARBA" id="ARBA00023012"/>
    </source>
</evidence>
<evidence type="ECO:0000256" key="11">
    <source>
        <dbReference type="ARBA" id="ARBA00023163"/>
    </source>
</evidence>
<dbReference type="SUPFAM" id="SSF52172">
    <property type="entry name" value="CheY-like"/>
    <property type="match status" value="1"/>
</dbReference>
<dbReference type="Pfam" id="PF00072">
    <property type="entry name" value="Response_reg"/>
    <property type="match status" value="1"/>
</dbReference>
<keyword evidence="8" id="KW-0902">Two-component regulatory system</keyword>
<dbReference type="Pfam" id="PF02518">
    <property type="entry name" value="HATPase_c"/>
    <property type="match status" value="1"/>
</dbReference>
<dbReference type="GO" id="GO:0043565">
    <property type="term" value="F:sequence-specific DNA binding"/>
    <property type="evidence" value="ECO:0007669"/>
    <property type="project" value="InterPro"/>
</dbReference>
<evidence type="ECO:0000256" key="4">
    <source>
        <dbReference type="ARBA" id="ARBA00022679"/>
    </source>
</evidence>
<evidence type="ECO:0000256" key="5">
    <source>
        <dbReference type="ARBA" id="ARBA00022741"/>
    </source>
</evidence>
<dbReference type="InterPro" id="IPR009057">
    <property type="entry name" value="Homeodomain-like_sf"/>
</dbReference>
<dbReference type="InterPro" id="IPR011006">
    <property type="entry name" value="CheY-like_superfamily"/>
</dbReference>
<dbReference type="InterPro" id="IPR018062">
    <property type="entry name" value="HTH_AraC-typ_CS"/>
</dbReference>
<evidence type="ECO:0000256" key="3">
    <source>
        <dbReference type="ARBA" id="ARBA00022553"/>
    </source>
</evidence>
<dbReference type="PROSITE" id="PS01124">
    <property type="entry name" value="HTH_ARAC_FAMILY_2"/>
    <property type="match status" value="1"/>
</dbReference>
<dbReference type="SMART" id="SM00387">
    <property type="entry name" value="HATPase_c"/>
    <property type="match status" value="1"/>
</dbReference>
<dbReference type="CDD" id="cd00082">
    <property type="entry name" value="HisKA"/>
    <property type="match status" value="1"/>
</dbReference>
<keyword evidence="6 17" id="KW-0418">Kinase</keyword>
<dbReference type="FunFam" id="2.60.40.10:FF:000791">
    <property type="entry name" value="Two-component system sensor histidine kinase/response regulator"/>
    <property type="match status" value="1"/>
</dbReference>
<dbReference type="InterPro" id="IPR013783">
    <property type="entry name" value="Ig-like_fold"/>
</dbReference>
<dbReference type="FunFam" id="3.30.565.10:FF:000037">
    <property type="entry name" value="Hybrid sensor histidine kinase/response regulator"/>
    <property type="match status" value="1"/>
</dbReference>
<evidence type="ECO:0000256" key="2">
    <source>
        <dbReference type="ARBA" id="ARBA00012438"/>
    </source>
</evidence>
<dbReference type="PANTHER" id="PTHR43547:SF2">
    <property type="entry name" value="HYBRID SIGNAL TRANSDUCTION HISTIDINE KINASE C"/>
    <property type="match status" value="1"/>
</dbReference>
<keyword evidence="9" id="KW-0805">Transcription regulation</keyword>
<dbReference type="Pfam" id="PF07494">
    <property type="entry name" value="Reg_prop"/>
    <property type="match status" value="7"/>
</dbReference>
<dbReference type="GO" id="GO:0005524">
    <property type="term" value="F:ATP binding"/>
    <property type="evidence" value="ECO:0007669"/>
    <property type="project" value="UniProtKB-KW"/>
</dbReference>
<dbReference type="SMART" id="SM00388">
    <property type="entry name" value="HisKA"/>
    <property type="match status" value="1"/>
</dbReference>
<reference evidence="17 18" key="1">
    <citation type="submission" date="2020-08" db="EMBL/GenBank/DDBJ databases">
        <title>Genomic Encyclopedia of Type Strains, Phase IV (KMG-IV): sequencing the most valuable type-strain genomes for metagenomic binning, comparative biology and taxonomic classification.</title>
        <authorList>
            <person name="Goeker M."/>
        </authorList>
    </citation>
    <scope>NUCLEOTIDE SEQUENCE [LARGE SCALE GENOMIC DNA]</scope>
    <source>
        <strain evidence="17 18">DSM 104969</strain>
    </source>
</reference>
<dbReference type="CDD" id="cd17574">
    <property type="entry name" value="REC_OmpR"/>
    <property type="match status" value="1"/>
</dbReference>
<dbReference type="InterPro" id="IPR005467">
    <property type="entry name" value="His_kinase_dom"/>
</dbReference>
<keyword evidence="5" id="KW-0547">Nucleotide-binding</keyword>
<feature type="transmembrane region" description="Helical" evidence="13">
    <location>
        <begin position="7"/>
        <end position="30"/>
    </location>
</feature>
<protein>
    <recommendedName>
        <fullName evidence="2">histidine kinase</fullName>
        <ecNumber evidence="2">2.7.13.3</ecNumber>
    </recommendedName>
</protein>
<comment type="catalytic activity">
    <reaction evidence="1">
        <text>ATP + protein L-histidine = ADP + protein N-phospho-L-histidine.</text>
        <dbReference type="EC" id="2.7.13.3"/>
    </reaction>
</comment>
<comment type="caution">
    <text evidence="17">The sequence shown here is derived from an EMBL/GenBank/DDBJ whole genome shotgun (WGS) entry which is preliminary data.</text>
</comment>
<keyword evidence="4" id="KW-0808">Transferase</keyword>
<keyword evidence="10 17" id="KW-0238">DNA-binding</keyword>
<dbReference type="EMBL" id="JACIEP010000003">
    <property type="protein sequence ID" value="MBB4035358.1"/>
    <property type="molecule type" value="Genomic_DNA"/>
</dbReference>
<feature type="modified residue" description="4-aspartylphosphate" evidence="12">
    <location>
        <position position="1143"/>
    </location>
</feature>
<dbReference type="SUPFAM" id="SSF55874">
    <property type="entry name" value="ATPase domain of HSP90 chaperone/DNA topoisomerase II/histidine kinase"/>
    <property type="match status" value="1"/>
</dbReference>
<dbReference type="Pfam" id="PF12833">
    <property type="entry name" value="HTH_18"/>
    <property type="match status" value="1"/>
</dbReference>